<evidence type="ECO:0000259" key="2">
    <source>
        <dbReference type="Pfam" id="PF00350"/>
    </source>
</evidence>
<gene>
    <name evidence="3" type="ORF">ROA7745_02860</name>
</gene>
<dbReference type="OrthoDB" id="5477114at2"/>
<proteinExistence type="predicted"/>
<dbReference type="RefSeq" id="WP_085800980.1">
    <property type="nucleotide sequence ID" value="NZ_FWXB01000011.1"/>
</dbReference>
<dbReference type="AlphaFoldDB" id="A0A1X7BTM1"/>
<reference evidence="3 4" key="1">
    <citation type="submission" date="2017-03" db="EMBL/GenBank/DDBJ databases">
        <authorList>
            <person name="Afonso C.L."/>
            <person name="Miller P.J."/>
            <person name="Scott M.A."/>
            <person name="Spackman E."/>
            <person name="Goraichik I."/>
            <person name="Dimitrov K.M."/>
            <person name="Suarez D.L."/>
            <person name="Swayne D.E."/>
        </authorList>
    </citation>
    <scope>NUCLEOTIDE SEQUENCE [LARGE SCALE GENOMIC DNA]</scope>
    <source>
        <strain evidence="3 4">CECT 7745</strain>
    </source>
</reference>
<organism evidence="3 4">
    <name type="scientific">Roseovarius aestuarii</name>
    <dbReference type="NCBI Taxonomy" id="475083"/>
    <lineage>
        <taxon>Bacteria</taxon>
        <taxon>Pseudomonadati</taxon>
        <taxon>Pseudomonadota</taxon>
        <taxon>Alphaproteobacteria</taxon>
        <taxon>Rhodobacterales</taxon>
        <taxon>Roseobacteraceae</taxon>
        <taxon>Roseovarius</taxon>
    </lineage>
</organism>
<dbReference type="InterPro" id="IPR027417">
    <property type="entry name" value="P-loop_NTPase"/>
</dbReference>
<dbReference type="Gene3D" id="3.40.50.300">
    <property type="entry name" value="P-loop containing nucleotide triphosphate hydrolases"/>
    <property type="match status" value="1"/>
</dbReference>
<evidence type="ECO:0000313" key="3">
    <source>
        <dbReference type="EMBL" id="SMC13026.1"/>
    </source>
</evidence>
<dbReference type="SUPFAM" id="SSF52540">
    <property type="entry name" value="P-loop containing nucleoside triphosphate hydrolases"/>
    <property type="match status" value="1"/>
</dbReference>
<dbReference type="PANTHER" id="PTHR43681">
    <property type="entry name" value="TRANSMEMBRANE GTPASE FZO"/>
    <property type="match status" value="1"/>
</dbReference>
<keyword evidence="4" id="KW-1185">Reference proteome</keyword>
<protein>
    <submittedName>
        <fullName evidence="3">GTPase Era</fullName>
    </submittedName>
</protein>
<feature type="region of interest" description="Disordered" evidence="1">
    <location>
        <begin position="440"/>
        <end position="459"/>
    </location>
</feature>
<sequence>MTLANFTGTPDATGQATDEGAVKGAKPCIALLGEFSAGKTTLINFLVGRDILPTKVTATQVPPVWLSHGDASPYYVDSDNNEHTVDLADIQSLDVSTVRYIKIYAQSEFLESFDLIDTPGISDPNIPEFHRDTALENADIIIWCTHATQAWRASENSAWGQVPQALQERSILLATRSDKLDARNRERVKRRLTHEAGSLFGDIIMFSAVDALAGKENPDASDLLEQSGGTALLATLTRLAEQESSISTPLAEAADTAVAEEPVMPRVRPMRVTRKSGSGRERISAEKAEDVRSRVLSVSESGEMAELLEKAKAAENANYSPEGEEQVSDEPQIESEPQAECDLRIESKPLFADEEQVEEEPQLRESPVLVADEASDPEADDMSEHAMTPAAMDAMDPDNDLSTEISPDLSVEEGPDHGGEDIAPDPENNMESALSNLQSLFHDDDDNGEGEEADKVLTADPELVETGVSAKAGAASAIWSQIVAEFEIESIPDVLGAVGQLIERMEQEGLCFAEECGAGKSDLHAGGSRLTCS</sequence>
<feature type="region of interest" description="Disordered" evidence="1">
    <location>
        <begin position="315"/>
        <end position="430"/>
    </location>
</feature>
<dbReference type="Proteomes" id="UP000193224">
    <property type="component" value="Unassembled WGS sequence"/>
</dbReference>
<feature type="compositionally biased region" description="Acidic residues" evidence="1">
    <location>
        <begin position="443"/>
        <end position="452"/>
    </location>
</feature>
<evidence type="ECO:0000256" key="1">
    <source>
        <dbReference type="SAM" id="MobiDB-lite"/>
    </source>
</evidence>
<dbReference type="EMBL" id="FWXB01000011">
    <property type="protein sequence ID" value="SMC13026.1"/>
    <property type="molecule type" value="Genomic_DNA"/>
</dbReference>
<name>A0A1X7BTM1_9RHOB</name>
<evidence type="ECO:0000313" key="4">
    <source>
        <dbReference type="Proteomes" id="UP000193224"/>
    </source>
</evidence>
<dbReference type="InterPro" id="IPR051943">
    <property type="entry name" value="TRAFAC_Dynamin-like_GTPase"/>
</dbReference>
<feature type="domain" description="Dynamin N-terminal" evidence="2">
    <location>
        <begin position="29"/>
        <end position="174"/>
    </location>
</feature>
<dbReference type="InterPro" id="IPR045063">
    <property type="entry name" value="Dynamin_N"/>
</dbReference>
<accession>A0A1X7BTM1</accession>
<dbReference type="Pfam" id="PF00350">
    <property type="entry name" value="Dynamin_N"/>
    <property type="match status" value="1"/>
</dbReference>
<feature type="compositionally biased region" description="Acidic residues" evidence="1">
    <location>
        <begin position="322"/>
        <end position="339"/>
    </location>
</feature>
<dbReference type="PANTHER" id="PTHR43681:SF1">
    <property type="entry name" value="SARCALUMENIN"/>
    <property type="match status" value="1"/>
</dbReference>